<evidence type="ECO:0000256" key="5">
    <source>
        <dbReference type="ARBA" id="ARBA00023159"/>
    </source>
</evidence>
<dbReference type="RefSeq" id="XP_029633095.1">
    <property type="nucleotide sequence ID" value="XM_029777235.2"/>
</dbReference>
<evidence type="ECO:0000256" key="3">
    <source>
        <dbReference type="ARBA" id="ARBA00019621"/>
    </source>
</evidence>
<dbReference type="GO" id="GO:0003712">
    <property type="term" value="F:transcription coregulator activity"/>
    <property type="evidence" value="ECO:0007669"/>
    <property type="project" value="InterPro"/>
</dbReference>
<dbReference type="FunFam" id="1.10.287.3490:FF:000001">
    <property type="entry name" value="Mediator of RNA polymerase II transcription subunit 11"/>
    <property type="match status" value="1"/>
</dbReference>
<evidence type="ECO:0000256" key="7">
    <source>
        <dbReference type="ARBA" id="ARBA00023242"/>
    </source>
</evidence>
<evidence type="ECO:0000313" key="10">
    <source>
        <dbReference type="Proteomes" id="UP000515154"/>
    </source>
</evidence>
<sequence>MGSGPVERLRQLEMIERDIATAIHSSGQALQELSKDKPSMKQVESHTTSFIKTLESVEIGLTKQINYLTQVSTGQPHEGSCYAAQKDLLMAMHRVEHVKSRLNELEKIHNEHLHGYLASAPQGSGMRRPFQSSQI</sequence>
<comment type="similarity">
    <text evidence="2 9">Belongs to the Mediator complex subunit 11 family.</text>
</comment>
<dbReference type="Proteomes" id="UP000515154">
    <property type="component" value="Linkage group LG3"/>
</dbReference>
<dbReference type="InterPro" id="IPR019404">
    <property type="entry name" value="Mediator_Med11"/>
</dbReference>
<dbReference type="Gene3D" id="1.10.287.3490">
    <property type="match status" value="1"/>
</dbReference>
<dbReference type="AlphaFoldDB" id="A0A6P7S4K4"/>
<organism evidence="10 11">
    <name type="scientific">Octopus sinensis</name>
    <name type="common">East Asian common octopus</name>
    <dbReference type="NCBI Taxonomy" id="2607531"/>
    <lineage>
        <taxon>Eukaryota</taxon>
        <taxon>Metazoa</taxon>
        <taxon>Spiralia</taxon>
        <taxon>Lophotrochozoa</taxon>
        <taxon>Mollusca</taxon>
        <taxon>Cephalopoda</taxon>
        <taxon>Coleoidea</taxon>
        <taxon>Octopodiformes</taxon>
        <taxon>Octopoda</taxon>
        <taxon>Incirrata</taxon>
        <taxon>Octopodidae</taxon>
        <taxon>Octopus</taxon>
    </lineage>
</organism>
<dbReference type="KEGG" id="osn:115209107"/>
<evidence type="ECO:0000256" key="4">
    <source>
        <dbReference type="ARBA" id="ARBA00023015"/>
    </source>
</evidence>
<keyword evidence="6 9" id="KW-0804">Transcription</keyword>
<keyword evidence="5 9" id="KW-0010">Activator</keyword>
<protein>
    <recommendedName>
        <fullName evidence="3 9">Mediator of RNA polymerase II transcription subunit 11</fullName>
    </recommendedName>
    <alternativeName>
        <fullName evidence="8 9">Mediator complex subunit 11</fullName>
    </alternativeName>
</protein>
<gene>
    <name evidence="11" type="primary">LOC115209107</name>
    <name evidence="9" type="synonym">MED11</name>
</gene>
<evidence type="ECO:0000256" key="6">
    <source>
        <dbReference type="ARBA" id="ARBA00023163"/>
    </source>
</evidence>
<evidence type="ECO:0000256" key="9">
    <source>
        <dbReference type="RuleBase" id="RU364147"/>
    </source>
</evidence>
<proteinExistence type="inferred from homology"/>
<evidence type="ECO:0000256" key="8">
    <source>
        <dbReference type="ARBA" id="ARBA00032011"/>
    </source>
</evidence>
<dbReference type="GO" id="GO:0016592">
    <property type="term" value="C:mediator complex"/>
    <property type="evidence" value="ECO:0007669"/>
    <property type="project" value="InterPro"/>
</dbReference>
<dbReference type="GO" id="GO:0006357">
    <property type="term" value="P:regulation of transcription by RNA polymerase II"/>
    <property type="evidence" value="ECO:0007669"/>
    <property type="project" value="InterPro"/>
</dbReference>
<evidence type="ECO:0000256" key="2">
    <source>
        <dbReference type="ARBA" id="ARBA00008186"/>
    </source>
</evidence>
<dbReference type="Pfam" id="PF10280">
    <property type="entry name" value="Med11"/>
    <property type="match status" value="1"/>
</dbReference>
<name>A0A6P7S4K4_9MOLL</name>
<comment type="function">
    <text evidence="9">Component of the Mediator complex, a coactivator involved in the regulated transcription of nearly all RNA polymerase II-dependent genes. Mediator functions as a bridge to convey information from gene-specific regulatory proteins to the basal RNA polymerase II transcription machinery. Mediator is recruited to promoters by direct interactions with regulatory proteins and serves as a scaffold for the assembly of a functional pre-initiation complex with RNA polymerase II and the general transcription factors.</text>
</comment>
<comment type="subunit">
    <text evidence="9">Component of the Mediator complex.</text>
</comment>
<evidence type="ECO:0000256" key="1">
    <source>
        <dbReference type="ARBA" id="ARBA00004123"/>
    </source>
</evidence>
<evidence type="ECO:0000313" key="11">
    <source>
        <dbReference type="RefSeq" id="XP_029633095.1"/>
    </source>
</evidence>
<keyword evidence="10" id="KW-1185">Reference proteome</keyword>
<dbReference type="PANTHER" id="PTHR22890">
    <property type="entry name" value="MEDIATOR OF RNA POLYMERASE II TRANSCRIPTION SUBUNIT 11"/>
    <property type="match status" value="1"/>
</dbReference>
<keyword evidence="7 9" id="KW-0539">Nucleus</keyword>
<comment type="subcellular location">
    <subcellularLocation>
        <location evidence="1 9">Nucleus</location>
    </subcellularLocation>
</comment>
<accession>A0A6P7S4K4</accession>
<reference evidence="11" key="1">
    <citation type="submission" date="2025-08" db="UniProtKB">
        <authorList>
            <consortium name="RefSeq"/>
        </authorList>
    </citation>
    <scope>IDENTIFICATION</scope>
</reference>
<keyword evidence="4 9" id="KW-0805">Transcription regulation</keyword>